<dbReference type="OrthoDB" id="5585087at2759"/>
<dbReference type="GO" id="GO:0008270">
    <property type="term" value="F:zinc ion binding"/>
    <property type="evidence" value="ECO:0007669"/>
    <property type="project" value="InterPro"/>
</dbReference>
<dbReference type="GO" id="GO:0003677">
    <property type="term" value="F:DNA binding"/>
    <property type="evidence" value="ECO:0007669"/>
    <property type="project" value="InterPro"/>
</dbReference>
<sequence>MSQPYPSSAPSAGGADFLPRPRQEMEYICADCGAKNEIKSREPIRCRECGHRIMYKKRTKRMVQFEAR</sequence>
<reference evidence="6 7" key="1">
    <citation type="submission" date="2014-04" db="EMBL/GenBank/DDBJ databases">
        <authorList>
            <consortium name="DOE Joint Genome Institute"/>
            <person name="Kuo A."/>
            <person name="Kohler A."/>
            <person name="Costa M.D."/>
            <person name="Nagy L.G."/>
            <person name="Floudas D."/>
            <person name="Copeland A."/>
            <person name="Barry K.W."/>
            <person name="Cichocki N."/>
            <person name="Veneault-Fourrey C."/>
            <person name="LaButti K."/>
            <person name="Lindquist E.A."/>
            <person name="Lipzen A."/>
            <person name="Lundell T."/>
            <person name="Morin E."/>
            <person name="Murat C."/>
            <person name="Sun H."/>
            <person name="Tunlid A."/>
            <person name="Henrissat B."/>
            <person name="Grigoriev I.V."/>
            <person name="Hibbett D.S."/>
            <person name="Martin F."/>
            <person name="Nordberg H.P."/>
            <person name="Cantor M.N."/>
            <person name="Hua S.X."/>
        </authorList>
    </citation>
    <scope>NUCLEOTIDE SEQUENCE [LARGE SCALE GENOMIC DNA]</scope>
    <source>
        <strain evidence="6 7">441</strain>
    </source>
</reference>
<dbReference type="PANTHER" id="PTHR12056:SF2">
    <property type="entry name" value="GEO11084P1"/>
    <property type="match status" value="1"/>
</dbReference>
<dbReference type="GO" id="GO:0005665">
    <property type="term" value="C:RNA polymerase II, core complex"/>
    <property type="evidence" value="ECO:0007669"/>
    <property type="project" value="TreeGrafter"/>
</dbReference>
<name>A0A0C9YZC9_9AGAM</name>
<gene>
    <name evidence="6" type="ORF">PISMIDRAFT_297037</name>
</gene>
<dbReference type="EMBL" id="KN833686">
    <property type="protein sequence ID" value="KIK30500.1"/>
    <property type="molecule type" value="Genomic_DNA"/>
</dbReference>
<evidence type="ECO:0000256" key="3">
    <source>
        <dbReference type="ARBA" id="ARBA00022833"/>
    </source>
</evidence>
<reference evidence="7" key="2">
    <citation type="submission" date="2015-01" db="EMBL/GenBank/DDBJ databases">
        <title>Evolutionary Origins and Diversification of the Mycorrhizal Mutualists.</title>
        <authorList>
            <consortium name="DOE Joint Genome Institute"/>
            <consortium name="Mycorrhizal Genomics Consortium"/>
            <person name="Kohler A."/>
            <person name="Kuo A."/>
            <person name="Nagy L.G."/>
            <person name="Floudas D."/>
            <person name="Copeland A."/>
            <person name="Barry K.W."/>
            <person name="Cichocki N."/>
            <person name="Veneault-Fourrey C."/>
            <person name="LaButti K."/>
            <person name="Lindquist E.A."/>
            <person name="Lipzen A."/>
            <person name="Lundell T."/>
            <person name="Morin E."/>
            <person name="Murat C."/>
            <person name="Riley R."/>
            <person name="Ohm R."/>
            <person name="Sun H."/>
            <person name="Tunlid A."/>
            <person name="Henrissat B."/>
            <person name="Grigoriev I.V."/>
            <person name="Hibbett D.S."/>
            <person name="Martin F."/>
        </authorList>
    </citation>
    <scope>NUCLEOTIDE SEQUENCE [LARGE SCALE GENOMIC DNA]</scope>
    <source>
        <strain evidence="7">441</strain>
    </source>
</reference>
<dbReference type="SMART" id="SM00659">
    <property type="entry name" value="RPOLCX"/>
    <property type="match status" value="1"/>
</dbReference>
<evidence type="ECO:0000256" key="4">
    <source>
        <dbReference type="ARBA" id="ARBA00023242"/>
    </source>
</evidence>
<keyword evidence="3" id="KW-0862">Zinc</keyword>
<evidence type="ECO:0000256" key="1">
    <source>
        <dbReference type="ARBA" id="ARBA00004123"/>
    </source>
</evidence>
<dbReference type="AlphaFoldDB" id="A0A0C9YZC9"/>
<proteinExistence type="inferred from homology"/>
<dbReference type="InterPro" id="IPR039747">
    <property type="entry name" value="RPABC4"/>
</dbReference>
<dbReference type="HOGENOM" id="CLU_179456_0_1_1"/>
<keyword evidence="4" id="KW-0539">Nucleus</keyword>
<evidence type="ECO:0008006" key="8">
    <source>
        <dbReference type="Google" id="ProtNLM"/>
    </source>
</evidence>
<dbReference type="InterPro" id="IPR006591">
    <property type="entry name" value="RNAP_P/RPABC4"/>
</dbReference>
<evidence type="ECO:0000313" key="7">
    <source>
        <dbReference type="Proteomes" id="UP000054018"/>
    </source>
</evidence>
<keyword evidence="7" id="KW-1185">Reference proteome</keyword>
<dbReference type="FunFam" id="2.20.28.30:FF:000002">
    <property type="entry name" value="DNA-directed RNA polymerases II, IV and V subunit 12"/>
    <property type="match status" value="1"/>
</dbReference>
<dbReference type="SUPFAM" id="SSF63393">
    <property type="entry name" value="RNA polymerase subunits"/>
    <property type="match status" value="1"/>
</dbReference>
<dbReference type="PANTHER" id="PTHR12056">
    <property type="entry name" value="DNA-DIRECTED RNA POLYMERASES I, II, AND III"/>
    <property type="match status" value="1"/>
</dbReference>
<keyword evidence="2" id="KW-0479">Metal-binding</keyword>
<dbReference type="GO" id="GO:0006351">
    <property type="term" value="P:DNA-templated transcription"/>
    <property type="evidence" value="ECO:0007669"/>
    <property type="project" value="InterPro"/>
</dbReference>
<dbReference type="InterPro" id="IPR029040">
    <property type="entry name" value="RPABC4/Spt4"/>
</dbReference>
<evidence type="ECO:0000256" key="5">
    <source>
        <dbReference type="ARBA" id="ARBA00025770"/>
    </source>
</evidence>
<dbReference type="GO" id="GO:0005736">
    <property type="term" value="C:RNA polymerase I complex"/>
    <property type="evidence" value="ECO:0007669"/>
    <property type="project" value="TreeGrafter"/>
</dbReference>
<accession>A0A0C9YZC9</accession>
<evidence type="ECO:0000313" key="6">
    <source>
        <dbReference type="EMBL" id="KIK30500.1"/>
    </source>
</evidence>
<organism evidence="6 7">
    <name type="scientific">Pisolithus microcarpus 441</name>
    <dbReference type="NCBI Taxonomy" id="765257"/>
    <lineage>
        <taxon>Eukaryota</taxon>
        <taxon>Fungi</taxon>
        <taxon>Dikarya</taxon>
        <taxon>Basidiomycota</taxon>
        <taxon>Agaricomycotina</taxon>
        <taxon>Agaricomycetes</taxon>
        <taxon>Agaricomycetidae</taxon>
        <taxon>Boletales</taxon>
        <taxon>Sclerodermatineae</taxon>
        <taxon>Pisolithaceae</taxon>
        <taxon>Pisolithus</taxon>
    </lineage>
</organism>
<comment type="subcellular location">
    <subcellularLocation>
        <location evidence="1">Nucleus</location>
    </subcellularLocation>
</comment>
<protein>
    <recommendedName>
        <fullName evidence="8">DNA-directed RNA polymerase I, II, and III subunit RPABC4</fullName>
    </recommendedName>
</protein>
<dbReference type="GO" id="GO:0003899">
    <property type="term" value="F:DNA-directed RNA polymerase activity"/>
    <property type="evidence" value="ECO:0007669"/>
    <property type="project" value="InterPro"/>
</dbReference>
<comment type="similarity">
    <text evidence="5">Belongs to the archaeal Rpo12/eukaryotic RPC10 RNA polymerase subunit family.</text>
</comment>
<dbReference type="Proteomes" id="UP000054018">
    <property type="component" value="Unassembled WGS sequence"/>
</dbReference>
<dbReference type="STRING" id="765257.A0A0C9YZC9"/>
<dbReference type="Gene3D" id="2.20.28.30">
    <property type="entry name" value="RNA polymerase ii, chain L"/>
    <property type="match status" value="1"/>
</dbReference>
<dbReference type="GO" id="GO:0005666">
    <property type="term" value="C:RNA polymerase III complex"/>
    <property type="evidence" value="ECO:0007669"/>
    <property type="project" value="TreeGrafter"/>
</dbReference>
<evidence type="ECO:0000256" key="2">
    <source>
        <dbReference type="ARBA" id="ARBA00022723"/>
    </source>
</evidence>
<dbReference type="Pfam" id="PF03604">
    <property type="entry name" value="Zn_ribbon_RPAB4"/>
    <property type="match status" value="1"/>
</dbReference>